<comment type="subcellular location">
    <subcellularLocation>
        <location evidence="1">Nucleus</location>
    </subcellularLocation>
</comment>
<dbReference type="EMBL" id="GL732553">
    <property type="protein sequence ID" value="EFX79140.1"/>
    <property type="molecule type" value="Genomic_DNA"/>
</dbReference>
<dbReference type="InterPro" id="IPR058719">
    <property type="entry name" value="WHD_LYAR"/>
</dbReference>
<organism evidence="4 5">
    <name type="scientific">Daphnia pulex</name>
    <name type="common">Water flea</name>
    <dbReference type="NCBI Taxonomy" id="6669"/>
    <lineage>
        <taxon>Eukaryota</taxon>
        <taxon>Metazoa</taxon>
        <taxon>Ecdysozoa</taxon>
        <taxon>Arthropoda</taxon>
        <taxon>Crustacea</taxon>
        <taxon>Branchiopoda</taxon>
        <taxon>Diplostraca</taxon>
        <taxon>Cladocera</taxon>
        <taxon>Anomopoda</taxon>
        <taxon>Daphniidae</taxon>
        <taxon>Daphnia</taxon>
    </lineage>
</organism>
<dbReference type="InParanoid" id="E9GMR5"/>
<evidence type="ECO:0000256" key="1">
    <source>
        <dbReference type="ARBA" id="ARBA00004123"/>
    </source>
</evidence>
<keyword evidence="2" id="KW-0539">Nucleus</keyword>
<dbReference type="GO" id="GO:0006364">
    <property type="term" value="P:rRNA processing"/>
    <property type="evidence" value="ECO:0000318"/>
    <property type="project" value="GO_Central"/>
</dbReference>
<dbReference type="OrthoDB" id="21474at2759"/>
<dbReference type="KEGG" id="dpx:DAPPUDRAFT_304944"/>
<dbReference type="AlphaFoldDB" id="E9GMR5"/>
<dbReference type="HOGENOM" id="CLU_497203_0_0_1"/>
<dbReference type="Pfam" id="PF25879">
    <property type="entry name" value="WHD_LYAR"/>
    <property type="match status" value="1"/>
</dbReference>
<keyword evidence="5" id="KW-1185">Reference proteome</keyword>
<sequence>MTKVIKQTCVSSDKQSKKEVLYKPYEGKRKEWVAMVQNLIEKNSNEKLTSALNRISQAEEIPIKWNKISKPKFMNFMKHVMKNKEDCVQDEQLWELVSKDLKEKIIAKSKKDKIELQKEITAKEKKIPSPAIEAKPVVKATPAETVVKAAAVKPAVKAAAVKPAVKASAVKPAVKAAVVKPAVKAVAVKPSVKATAAMKKSPAEPAMLPKSQNNSQGKQTEWATIIKNLVQTNTNEELTSALQKISNAKNIPSVKKWEEIRKAKFENFLNNIPGYEVNPIIDEQLRILISKARQEQQIKEKDEKYLSKGYTAKPIQNERNSAWITLFKNLVEQQAVDDGEELPSDAFQRIIQNGEIPKIFNGVQKSVFQKFLKNKLDLEVNPKIADQLWDLISKALEEQRASKAKILANKKPPNTANKVKATKRKIGIENEKPADNGTGMKRMREEVETKSGDGESCDPVDGTTIVCEGAQQPTKIKWNSIGKTILLAQDAKEMSLKKFQKKVVAEYLKRVGNAGSDESVEDLWCKCQSKLSKNSKFQIDADKIKLVS</sequence>
<evidence type="ECO:0000259" key="3">
    <source>
        <dbReference type="Pfam" id="PF25879"/>
    </source>
</evidence>
<evidence type="ECO:0000313" key="5">
    <source>
        <dbReference type="Proteomes" id="UP000000305"/>
    </source>
</evidence>
<dbReference type="PANTHER" id="PTHR13100:SF10">
    <property type="entry name" value="CELL GROWTH-REGULATING NUCLEOLAR PROTEIN"/>
    <property type="match status" value="1"/>
</dbReference>
<evidence type="ECO:0000313" key="4">
    <source>
        <dbReference type="EMBL" id="EFX79140.1"/>
    </source>
</evidence>
<reference evidence="4 5" key="1">
    <citation type="journal article" date="2011" name="Science">
        <title>The ecoresponsive genome of Daphnia pulex.</title>
        <authorList>
            <person name="Colbourne J.K."/>
            <person name="Pfrender M.E."/>
            <person name="Gilbert D."/>
            <person name="Thomas W.K."/>
            <person name="Tucker A."/>
            <person name="Oakley T.H."/>
            <person name="Tokishita S."/>
            <person name="Aerts A."/>
            <person name="Arnold G.J."/>
            <person name="Basu M.K."/>
            <person name="Bauer D.J."/>
            <person name="Caceres C.E."/>
            <person name="Carmel L."/>
            <person name="Casola C."/>
            <person name="Choi J.H."/>
            <person name="Detter J.C."/>
            <person name="Dong Q."/>
            <person name="Dusheyko S."/>
            <person name="Eads B.D."/>
            <person name="Frohlich T."/>
            <person name="Geiler-Samerotte K.A."/>
            <person name="Gerlach D."/>
            <person name="Hatcher P."/>
            <person name="Jogdeo S."/>
            <person name="Krijgsveld J."/>
            <person name="Kriventseva E.V."/>
            <person name="Kultz D."/>
            <person name="Laforsch C."/>
            <person name="Lindquist E."/>
            <person name="Lopez J."/>
            <person name="Manak J.R."/>
            <person name="Muller J."/>
            <person name="Pangilinan J."/>
            <person name="Patwardhan R.P."/>
            <person name="Pitluck S."/>
            <person name="Pritham E.J."/>
            <person name="Rechtsteiner A."/>
            <person name="Rho M."/>
            <person name="Rogozin I.B."/>
            <person name="Sakarya O."/>
            <person name="Salamov A."/>
            <person name="Schaack S."/>
            <person name="Shapiro H."/>
            <person name="Shiga Y."/>
            <person name="Skalitzky C."/>
            <person name="Smith Z."/>
            <person name="Souvorov A."/>
            <person name="Sung W."/>
            <person name="Tang Z."/>
            <person name="Tsuchiya D."/>
            <person name="Tu H."/>
            <person name="Vos H."/>
            <person name="Wang M."/>
            <person name="Wolf Y.I."/>
            <person name="Yamagata H."/>
            <person name="Yamada T."/>
            <person name="Ye Y."/>
            <person name="Shaw J.R."/>
            <person name="Andrews J."/>
            <person name="Crease T.J."/>
            <person name="Tang H."/>
            <person name="Lucas S.M."/>
            <person name="Robertson H.M."/>
            <person name="Bork P."/>
            <person name="Koonin E.V."/>
            <person name="Zdobnov E.M."/>
            <person name="Grigoriev I.V."/>
            <person name="Lynch M."/>
            <person name="Boore J.L."/>
        </authorList>
    </citation>
    <scope>NUCLEOTIDE SEQUENCE [LARGE SCALE GENOMIC DNA]</scope>
</reference>
<dbReference type="GO" id="GO:0003677">
    <property type="term" value="F:DNA binding"/>
    <property type="evidence" value="ECO:0000318"/>
    <property type="project" value="GO_Central"/>
</dbReference>
<feature type="domain" description="Cell growth-regulating nucleolar protein-like winged helix" evidence="3">
    <location>
        <begin position="474"/>
        <end position="547"/>
    </location>
</feature>
<dbReference type="InterPro" id="IPR039999">
    <property type="entry name" value="LYAR"/>
</dbReference>
<proteinExistence type="predicted"/>
<dbReference type="PANTHER" id="PTHR13100">
    <property type="entry name" value="CELL GROWTH-REGULATING NUCLEOLAR PROTEIN LYAR"/>
    <property type="match status" value="1"/>
</dbReference>
<name>E9GMR5_DAPPU</name>
<protein>
    <recommendedName>
        <fullName evidence="3">Cell growth-regulating nucleolar protein-like winged helix domain-containing protein</fullName>
    </recommendedName>
</protein>
<dbReference type="Proteomes" id="UP000000305">
    <property type="component" value="Unassembled WGS sequence"/>
</dbReference>
<gene>
    <name evidence="4" type="ORF">DAPPUDRAFT_304944</name>
</gene>
<dbReference type="GO" id="GO:0005730">
    <property type="term" value="C:nucleolus"/>
    <property type="evidence" value="ECO:0000318"/>
    <property type="project" value="GO_Central"/>
</dbReference>
<dbReference type="GO" id="GO:0000122">
    <property type="term" value="P:negative regulation of transcription by RNA polymerase II"/>
    <property type="evidence" value="ECO:0000318"/>
    <property type="project" value="GO_Central"/>
</dbReference>
<accession>E9GMR5</accession>
<evidence type="ECO:0000256" key="2">
    <source>
        <dbReference type="ARBA" id="ARBA00023242"/>
    </source>
</evidence>